<name>X1D724_9ZZZZ</name>
<keyword evidence="1" id="KW-0812">Transmembrane</keyword>
<feature type="transmembrane region" description="Helical" evidence="1">
    <location>
        <begin position="28"/>
        <end position="52"/>
    </location>
</feature>
<protein>
    <submittedName>
        <fullName evidence="2">Uncharacterized protein</fullName>
    </submittedName>
</protein>
<reference evidence="2" key="1">
    <citation type="journal article" date="2014" name="Front. Microbiol.">
        <title>High frequency of phylogenetically diverse reductive dehalogenase-homologous genes in deep subseafloor sedimentary metagenomes.</title>
        <authorList>
            <person name="Kawai M."/>
            <person name="Futagami T."/>
            <person name="Toyoda A."/>
            <person name="Takaki Y."/>
            <person name="Nishi S."/>
            <person name="Hori S."/>
            <person name="Arai W."/>
            <person name="Tsubouchi T."/>
            <person name="Morono Y."/>
            <person name="Uchiyama I."/>
            <person name="Ito T."/>
            <person name="Fujiyama A."/>
            <person name="Inagaki F."/>
            <person name="Takami H."/>
        </authorList>
    </citation>
    <scope>NUCLEOTIDE SEQUENCE</scope>
    <source>
        <strain evidence="2">Expedition CK06-06</strain>
    </source>
</reference>
<gene>
    <name evidence="2" type="ORF">S01H4_54854</name>
</gene>
<feature type="non-terminal residue" evidence="2">
    <location>
        <position position="64"/>
    </location>
</feature>
<comment type="caution">
    <text evidence="2">The sequence shown here is derived from an EMBL/GenBank/DDBJ whole genome shotgun (WGS) entry which is preliminary data.</text>
</comment>
<evidence type="ECO:0000313" key="2">
    <source>
        <dbReference type="EMBL" id="GAH16002.1"/>
    </source>
</evidence>
<organism evidence="2">
    <name type="scientific">marine sediment metagenome</name>
    <dbReference type="NCBI Taxonomy" id="412755"/>
    <lineage>
        <taxon>unclassified sequences</taxon>
        <taxon>metagenomes</taxon>
        <taxon>ecological metagenomes</taxon>
    </lineage>
</organism>
<keyword evidence="1" id="KW-0472">Membrane</keyword>
<evidence type="ECO:0000256" key="1">
    <source>
        <dbReference type="SAM" id="Phobius"/>
    </source>
</evidence>
<sequence>MGGYKIQCFTGLRYLGMARKKENPNEKLINRAFSLFLIGFTIQSSLLVLYFLSLEGYPVDHSFM</sequence>
<dbReference type="AlphaFoldDB" id="X1D724"/>
<keyword evidence="1" id="KW-1133">Transmembrane helix</keyword>
<proteinExistence type="predicted"/>
<accession>X1D724</accession>
<dbReference type="EMBL" id="BART01031600">
    <property type="protein sequence ID" value="GAH16002.1"/>
    <property type="molecule type" value="Genomic_DNA"/>
</dbReference>